<evidence type="ECO:0000256" key="4">
    <source>
        <dbReference type="ARBA" id="ARBA00023136"/>
    </source>
</evidence>
<dbReference type="RefSeq" id="WP_156007531.1">
    <property type="nucleotide sequence ID" value="NZ_CP045483.1"/>
</dbReference>
<gene>
    <name evidence="6" type="primary">nuoH</name>
    <name evidence="6" type="ORF">D1868_08865</name>
</gene>
<feature type="transmembrane region" description="Helical" evidence="5">
    <location>
        <begin position="20"/>
        <end position="42"/>
    </location>
</feature>
<sequence>MLSLSHIISLIKFYFFYPSFFAVIIFPGLIFTTIILLITIWFERKAAARVQMRIGPLYVSKRTGGILQLVADAIRLVFSEIIIPNGVNPTLYVLAPILPLAFSFIPMVLIPFSSIPQSGSVFSPYYHDFYDPEIGQGVLVGYFVEYNMVLVLGILAIIPIFILLQAWATNNRFAILGAVRESLLSVSYDVLILMAVVAIALEYHTLDIARVVTTGIPGIIANPLAALVFFVGMIMATSRFPFEIVEAESELVVGPATEYSGFLFVLAMGGGYIATFAYSFIFADLFLGGWAPLSGLPGALITSIKAIAVLWFSVFLRGVYGRYRIDQALRGSWKYLLPVAFSSIILGLVVGWIWIR</sequence>
<name>A0A650CRH9_9CREN</name>
<dbReference type="NCBIfam" id="NF004741">
    <property type="entry name" value="PRK06076.1-2"/>
    <property type="match status" value="1"/>
</dbReference>
<feature type="transmembrane region" description="Helical" evidence="5">
    <location>
        <begin position="188"/>
        <end position="206"/>
    </location>
</feature>
<dbReference type="GO" id="GO:0016020">
    <property type="term" value="C:membrane"/>
    <property type="evidence" value="ECO:0007669"/>
    <property type="project" value="UniProtKB-SubCell"/>
</dbReference>
<feature type="transmembrane region" description="Helical" evidence="5">
    <location>
        <begin position="335"/>
        <end position="355"/>
    </location>
</feature>
<dbReference type="KEGG" id="sazo:D1868_08865"/>
<dbReference type="OrthoDB" id="15253at2157"/>
<reference evidence="6 7" key="1">
    <citation type="submission" date="2019-10" db="EMBL/GenBank/DDBJ databases">
        <title>Genome Sequences from Six Type Strain Members of the Archaeal Family Sulfolobaceae: Acidianus ambivalens, Acidianus infernus, Metallosphaera prunae, Stygiolobus azoricus, Sulfolobus metallicus, and Sulfurisphaera ohwakuensis.</title>
        <authorList>
            <person name="Counts J.A."/>
            <person name="Kelly R.M."/>
        </authorList>
    </citation>
    <scope>NUCLEOTIDE SEQUENCE [LARGE SCALE GENOMIC DNA]</scope>
    <source>
        <strain evidence="6 7">FC6</strain>
    </source>
</reference>
<dbReference type="GO" id="GO:0003954">
    <property type="term" value="F:NADH dehydrogenase activity"/>
    <property type="evidence" value="ECO:0007669"/>
    <property type="project" value="TreeGrafter"/>
</dbReference>
<accession>A0A650CRH9</accession>
<organism evidence="6 7">
    <name type="scientific">Stygiolobus azoricus</name>
    <dbReference type="NCBI Taxonomy" id="41675"/>
    <lineage>
        <taxon>Archaea</taxon>
        <taxon>Thermoproteota</taxon>
        <taxon>Thermoprotei</taxon>
        <taxon>Sulfolobales</taxon>
        <taxon>Sulfolobaceae</taxon>
        <taxon>Stygiolobus</taxon>
    </lineage>
</organism>
<keyword evidence="2 5" id="KW-0812">Transmembrane</keyword>
<comment type="subcellular location">
    <subcellularLocation>
        <location evidence="1">Membrane</location>
        <topology evidence="1">Multi-pass membrane protein</topology>
    </subcellularLocation>
</comment>
<dbReference type="EC" id="1.6.5.11" evidence="6"/>
<keyword evidence="7" id="KW-1185">Reference proteome</keyword>
<keyword evidence="6" id="KW-0560">Oxidoreductase</keyword>
<keyword evidence="3 5" id="KW-1133">Transmembrane helix</keyword>
<protein>
    <submittedName>
        <fullName evidence="6">NADH-quinone oxidoreductase subunit NuoH</fullName>
        <ecNumber evidence="6">1.6.5.11</ecNumber>
    </submittedName>
</protein>
<evidence type="ECO:0000256" key="1">
    <source>
        <dbReference type="ARBA" id="ARBA00004141"/>
    </source>
</evidence>
<dbReference type="InterPro" id="IPR001694">
    <property type="entry name" value="NADH_UbQ_OxRdtase_su1/FPO"/>
</dbReference>
<feature type="transmembrane region" description="Helical" evidence="5">
    <location>
        <begin position="299"/>
        <end position="320"/>
    </location>
</feature>
<dbReference type="Proteomes" id="UP000423396">
    <property type="component" value="Chromosome"/>
</dbReference>
<dbReference type="HAMAP" id="MF_01350">
    <property type="entry name" value="NDH1_NuoH"/>
    <property type="match status" value="1"/>
</dbReference>
<evidence type="ECO:0000256" key="2">
    <source>
        <dbReference type="ARBA" id="ARBA00022692"/>
    </source>
</evidence>
<evidence type="ECO:0000313" key="6">
    <source>
        <dbReference type="EMBL" id="QGR20087.1"/>
    </source>
</evidence>
<evidence type="ECO:0000256" key="3">
    <source>
        <dbReference type="ARBA" id="ARBA00022989"/>
    </source>
</evidence>
<proteinExistence type="inferred from homology"/>
<dbReference type="PANTHER" id="PTHR11432">
    <property type="entry name" value="NADH DEHYDROGENASE SUBUNIT 1"/>
    <property type="match status" value="1"/>
</dbReference>
<dbReference type="GeneID" id="42799177"/>
<feature type="transmembrane region" description="Helical" evidence="5">
    <location>
        <begin position="262"/>
        <end position="287"/>
    </location>
</feature>
<evidence type="ECO:0000313" key="7">
    <source>
        <dbReference type="Proteomes" id="UP000423396"/>
    </source>
</evidence>
<feature type="transmembrane region" description="Helical" evidence="5">
    <location>
        <begin position="89"/>
        <end position="110"/>
    </location>
</feature>
<dbReference type="AlphaFoldDB" id="A0A650CRH9"/>
<evidence type="ECO:0000256" key="5">
    <source>
        <dbReference type="SAM" id="Phobius"/>
    </source>
</evidence>
<dbReference type="GO" id="GO:0009060">
    <property type="term" value="P:aerobic respiration"/>
    <property type="evidence" value="ECO:0007669"/>
    <property type="project" value="TreeGrafter"/>
</dbReference>
<keyword evidence="4 5" id="KW-0472">Membrane</keyword>
<feature type="transmembrane region" description="Helical" evidence="5">
    <location>
        <begin position="218"/>
        <end position="242"/>
    </location>
</feature>
<dbReference type="Pfam" id="PF00146">
    <property type="entry name" value="NADHdh"/>
    <property type="match status" value="1"/>
</dbReference>
<dbReference type="PANTHER" id="PTHR11432:SF3">
    <property type="entry name" value="NADH-UBIQUINONE OXIDOREDUCTASE CHAIN 1"/>
    <property type="match status" value="1"/>
</dbReference>
<dbReference type="EMBL" id="CP045483">
    <property type="protein sequence ID" value="QGR20087.1"/>
    <property type="molecule type" value="Genomic_DNA"/>
</dbReference>
<feature type="transmembrane region" description="Helical" evidence="5">
    <location>
        <begin position="149"/>
        <end position="168"/>
    </location>
</feature>